<evidence type="ECO:0000313" key="1">
    <source>
        <dbReference type="EMBL" id="TGX97165.1"/>
    </source>
</evidence>
<dbReference type="Proteomes" id="UP000307720">
    <property type="component" value="Unassembled WGS sequence"/>
</dbReference>
<dbReference type="EMBL" id="SRZB01000037">
    <property type="protein sequence ID" value="TGX97165.1"/>
    <property type="molecule type" value="Genomic_DNA"/>
</dbReference>
<protein>
    <submittedName>
        <fullName evidence="1">RluA family pseudouridine synthase</fullName>
    </submittedName>
</protein>
<evidence type="ECO:0000313" key="2">
    <source>
        <dbReference type="Proteomes" id="UP000307720"/>
    </source>
</evidence>
<comment type="caution">
    <text evidence="1">The sequence shown here is derived from an EMBL/GenBank/DDBJ whole genome shotgun (WGS) entry which is preliminary data.</text>
</comment>
<name>A0AC61QXU5_9FIRM</name>
<reference evidence="1" key="1">
    <citation type="submission" date="2019-04" db="EMBL/GenBank/DDBJ databases">
        <title>Microbes associate with the intestines of laboratory mice.</title>
        <authorList>
            <person name="Navarre W."/>
            <person name="Wong E."/>
            <person name="Huang K."/>
            <person name="Tropini C."/>
            <person name="Ng K."/>
            <person name="Yu B."/>
        </authorList>
    </citation>
    <scope>NUCLEOTIDE SEQUENCE</scope>
    <source>
        <strain evidence="1">NM72_1-8</strain>
    </source>
</reference>
<gene>
    <name evidence="1" type="ORF">E5357_13625</name>
</gene>
<sequence>MKRIFKYTISPEDSGSTITKYLRDLGYSRHILTHLKYTERGILQNGSPAYTNRCLFAGDTLTITLLETESSKNIIPIPMNLSIIYEDEDILVVDKPADTPIHPSMDNYENTLANGIAWYFQKQGIPFIYRCINRLDRDTTGLLIIAKHMYSASLLSQMSARREIHREYLSIAAGLVPDSGVIDAPIARREASAIERCIDFERGERAVTHFWREAVQDGCSLVRLKLETGRTHQIRVHMQYLGHPLVGDFLYCSDFPAYQKRMQRQALHSHHLQFQHPITGQQMSFTSPLPPDMAWIF</sequence>
<proteinExistence type="predicted"/>
<organism evidence="1 2">
    <name type="scientific">Hominisplanchenecus murintestinalis</name>
    <dbReference type="NCBI Taxonomy" id="2941517"/>
    <lineage>
        <taxon>Bacteria</taxon>
        <taxon>Bacillati</taxon>
        <taxon>Bacillota</taxon>
        <taxon>Clostridia</taxon>
        <taxon>Lachnospirales</taxon>
        <taxon>Lachnospiraceae</taxon>
        <taxon>Hominisplanchenecus</taxon>
    </lineage>
</organism>
<keyword evidence="2" id="KW-1185">Reference proteome</keyword>
<accession>A0AC61QXU5</accession>